<evidence type="ECO:0000313" key="2">
    <source>
        <dbReference type="EMBL" id="MBO0931963.1"/>
    </source>
</evidence>
<name>A0A939G684_9BACT</name>
<keyword evidence="3" id="KW-1185">Reference proteome</keyword>
<proteinExistence type="predicted"/>
<sequence length="227" mass="25115">MRNGKLLGSIALLLIAGVTLAQPTDSLTTSLSAKPEPLIPVEVFAAGKGVNFQCILSKRFAPECRFGFLNITTFFGSYQNDKSTNEYISQSFLTAYVGNGISVNAGLSVNHYSGFRPTARLKYVFATKSSLVLLLPRVDLTETHNLETFGLIEYKPKLTKQWGLYTRLQALLNYNTKQNIHERSHAYLRVGASYRHSQLGVGANVDGYGSERVTDTTFGGFLRVEIF</sequence>
<accession>A0A939G684</accession>
<gene>
    <name evidence="2" type="ORF">J2I48_13215</name>
</gene>
<protein>
    <recommendedName>
        <fullName evidence="4">Outer membrane protein beta-barrel domain-containing protein</fullName>
    </recommendedName>
</protein>
<dbReference type="AlphaFoldDB" id="A0A939G684"/>
<feature type="chain" id="PRO_5037439613" description="Outer membrane protein beta-barrel domain-containing protein" evidence="1">
    <location>
        <begin position="22"/>
        <end position="227"/>
    </location>
</feature>
<organism evidence="2 3">
    <name type="scientific">Fibrella aquatilis</name>
    <dbReference type="NCBI Taxonomy" id="2817059"/>
    <lineage>
        <taxon>Bacteria</taxon>
        <taxon>Pseudomonadati</taxon>
        <taxon>Bacteroidota</taxon>
        <taxon>Cytophagia</taxon>
        <taxon>Cytophagales</taxon>
        <taxon>Spirosomataceae</taxon>
        <taxon>Fibrella</taxon>
    </lineage>
</organism>
<reference evidence="2 3" key="1">
    <citation type="submission" date="2021-03" db="EMBL/GenBank/DDBJ databases">
        <title>Fibrella sp. HMF5036 genome sequencing and assembly.</title>
        <authorList>
            <person name="Kang H."/>
            <person name="Kim H."/>
            <person name="Bae S."/>
            <person name="Joh K."/>
        </authorList>
    </citation>
    <scope>NUCLEOTIDE SEQUENCE [LARGE SCALE GENOMIC DNA]</scope>
    <source>
        <strain evidence="2 3">HMF5036</strain>
    </source>
</reference>
<feature type="signal peptide" evidence="1">
    <location>
        <begin position="1"/>
        <end position="21"/>
    </location>
</feature>
<dbReference type="EMBL" id="JAFMYU010000009">
    <property type="protein sequence ID" value="MBO0931963.1"/>
    <property type="molecule type" value="Genomic_DNA"/>
</dbReference>
<evidence type="ECO:0000313" key="3">
    <source>
        <dbReference type="Proteomes" id="UP000664795"/>
    </source>
</evidence>
<dbReference type="RefSeq" id="WP_207335931.1">
    <property type="nucleotide sequence ID" value="NZ_JAFMYU010000009.1"/>
</dbReference>
<keyword evidence="1" id="KW-0732">Signal</keyword>
<evidence type="ECO:0000256" key="1">
    <source>
        <dbReference type="SAM" id="SignalP"/>
    </source>
</evidence>
<evidence type="ECO:0008006" key="4">
    <source>
        <dbReference type="Google" id="ProtNLM"/>
    </source>
</evidence>
<dbReference type="Proteomes" id="UP000664795">
    <property type="component" value="Unassembled WGS sequence"/>
</dbReference>
<comment type="caution">
    <text evidence="2">The sequence shown here is derived from an EMBL/GenBank/DDBJ whole genome shotgun (WGS) entry which is preliminary data.</text>
</comment>